<dbReference type="Gene3D" id="3.40.50.1010">
    <property type="entry name" value="5'-nuclease"/>
    <property type="match status" value="1"/>
</dbReference>
<feature type="binding site" evidence="8">
    <location>
        <position position="101"/>
    </location>
    <ligand>
        <name>Mg(2+)</name>
        <dbReference type="ChEBI" id="CHEBI:18420"/>
    </ligand>
</feature>
<dbReference type="Proteomes" id="UP001597338">
    <property type="component" value="Unassembled WGS sequence"/>
</dbReference>
<keyword evidence="5 8" id="KW-0378">Hydrolase</keyword>
<sequence>MYVLDTNVVSALRRPEREPVVAGWARAVPLVDQYVTALTVAEIERGVIRKEQTDPAQGAILRRWLAERVLPGFADRVLPFDLPAARILARYPVPEHAPYDDAQIAAVAEAHGMTVATRNLRHFTPLGVRVFCPWKSSDR</sequence>
<keyword evidence="3 8" id="KW-0540">Nuclease</keyword>
<feature type="binding site" evidence="8">
    <location>
        <position position="5"/>
    </location>
    <ligand>
        <name>Mg(2+)</name>
        <dbReference type="ChEBI" id="CHEBI:18420"/>
    </ligand>
</feature>
<evidence type="ECO:0000256" key="1">
    <source>
        <dbReference type="ARBA" id="ARBA00001946"/>
    </source>
</evidence>
<feature type="domain" description="PIN" evidence="9">
    <location>
        <begin position="2"/>
        <end position="121"/>
    </location>
</feature>
<evidence type="ECO:0000256" key="6">
    <source>
        <dbReference type="ARBA" id="ARBA00022842"/>
    </source>
</evidence>
<evidence type="ECO:0000256" key="3">
    <source>
        <dbReference type="ARBA" id="ARBA00022722"/>
    </source>
</evidence>
<dbReference type="HAMAP" id="MF_00265">
    <property type="entry name" value="VapC_Nob1"/>
    <property type="match status" value="1"/>
</dbReference>
<keyword evidence="11" id="KW-1185">Reference proteome</keyword>
<dbReference type="CDD" id="cd18746">
    <property type="entry name" value="PIN_VapC4-5_FitB-like"/>
    <property type="match status" value="1"/>
</dbReference>
<name>A0ABW4V461_9MICO</name>
<dbReference type="PANTHER" id="PTHR33653">
    <property type="entry name" value="RIBONUCLEASE VAPC2"/>
    <property type="match status" value="1"/>
</dbReference>
<dbReference type="InterPro" id="IPR029060">
    <property type="entry name" value="PIN-like_dom_sf"/>
</dbReference>
<evidence type="ECO:0000256" key="4">
    <source>
        <dbReference type="ARBA" id="ARBA00022723"/>
    </source>
</evidence>
<dbReference type="InterPro" id="IPR022907">
    <property type="entry name" value="VapC_family"/>
</dbReference>
<dbReference type="PANTHER" id="PTHR33653:SF1">
    <property type="entry name" value="RIBONUCLEASE VAPC2"/>
    <property type="match status" value="1"/>
</dbReference>
<comment type="cofactor">
    <cofactor evidence="1 8">
        <name>Mg(2+)</name>
        <dbReference type="ChEBI" id="CHEBI:18420"/>
    </cofactor>
</comment>
<dbReference type="Pfam" id="PF01850">
    <property type="entry name" value="PIN"/>
    <property type="match status" value="1"/>
</dbReference>
<proteinExistence type="inferred from homology"/>
<evidence type="ECO:0000256" key="2">
    <source>
        <dbReference type="ARBA" id="ARBA00022649"/>
    </source>
</evidence>
<dbReference type="EMBL" id="JBHUHF010000001">
    <property type="protein sequence ID" value="MFD2025596.1"/>
    <property type="molecule type" value="Genomic_DNA"/>
</dbReference>
<comment type="similarity">
    <text evidence="7 8">Belongs to the PINc/VapC protein family.</text>
</comment>
<evidence type="ECO:0000313" key="10">
    <source>
        <dbReference type="EMBL" id="MFD2025596.1"/>
    </source>
</evidence>
<protein>
    <recommendedName>
        <fullName evidence="8">Ribonuclease VapC</fullName>
        <shortName evidence="8">RNase VapC</shortName>
        <ecNumber evidence="8">3.1.-.-</ecNumber>
    </recommendedName>
    <alternativeName>
        <fullName evidence="8">Toxin VapC</fullName>
    </alternativeName>
</protein>
<evidence type="ECO:0000256" key="5">
    <source>
        <dbReference type="ARBA" id="ARBA00022801"/>
    </source>
</evidence>
<keyword evidence="4 8" id="KW-0479">Metal-binding</keyword>
<organism evidence="10 11">
    <name type="scientific">Promicromonospora aerolata</name>
    <dbReference type="NCBI Taxonomy" id="195749"/>
    <lineage>
        <taxon>Bacteria</taxon>
        <taxon>Bacillati</taxon>
        <taxon>Actinomycetota</taxon>
        <taxon>Actinomycetes</taxon>
        <taxon>Micrococcales</taxon>
        <taxon>Promicromonosporaceae</taxon>
        <taxon>Promicromonospora</taxon>
    </lineage>
</organism>
<evidence type="ECO:0000259" key="9">
    <source>
        <dbReference type="Pfam" id="PF01850"/>
    </source>
</evidence>
<keyword evidence="8" id="KW-0800">Toxin</keyword>
<comment type="caution">
    <text evidence="10">The sequence shown here is derived from an EMBL/GenBank/DDBJ whole genome shotgun (WGS) entry which is preliminary data.</text>
</comment>
<dbReference type="RefSeq" id="WP_377197476.1">
    <property type="nucleotide sequence ID" value="NZ_JBHUHF010000001.1"/>
</dbReference>
<accession>A0ABW4V461</accession>
<keyword evidence="6 8" id="KW-0460">Magnesium</keyword>
<evidence type="ECO:0000313" key="11">
    <source>
        <dbReference type="Proteomes" id="UP001597338"/>
    </source>
</evidence>
<dbReference type="SUPFAM" id="SSF88723">
    <property type="entry name" value="PIN domain-like"/>
    <property type="match status" value="1"/>
</dbReference>
<dbReference type="InterPro" id="IPR050556">
    <property type="entry name" value="Type_II_TA_system_RNase"/>
</dbReference>
<gene>
    <name evidence="8" type="primary">vapC</name>
    <name evidence="10" type="ORF">ACFSL2_08740</name>
</gene>
<dbReference type="InterPro" id="IPR002716">
    <property type="entry name" value="PIN_dom"/>
</dbReference>
<keyword evidence="2 8" id="KW-1277">Toxin-antitoxin system</keyword>
<evidence type="ECO:0000256" key="7">
    <source>
        <dbReference type="ARBA" id="ARBA00038093"/>
    </source>
</evidence>
<evidence type="ECO:0000256" key="8">
    <source>
        <dbReference type="HAMAP-Rule" id="MF_00265"/>
    </source>
</evidence>
<dbReference type="EC" id="3.1.-.-" evidence="8"/>
<comment type="function">
    <text evidence="8">Toxic component of a toxin-antitoxin (TA) system. An RNase.</text>
</comment>
<reference evidence="11" key="1">
    <citation type="journal article" date="2019" name="Int. J. Syst. Evol. Microbiol.">
        <title>The Global Catalogue of Microorganisms (GCM) 10K type strain sequencing project: providing services to taxonomists for standard genome sequencing and annotation.</title>
        <authorList>
            <consortium name="The Broad Institute Genomics Platform"/>
            <consortium name="The Broad Institute Genome Sequencing Center for Infectious Disease"/>
            <person name="Wu L."/>
            <person name="Ma J."/>
        </authorList>
    </citation>
    <scope>NUCLEOTIDE SEQUENCE [LARGE SCALE GENOMIC DNA]</scope>
    <source>
        <strain evidence="11">CCM 7043</strain>
    </source>
</reference>